<protein>
    <submittedName>
        <fullName evidence="1">Uncharacterized protein</fullName>
    </submittedName>
</protein>
<proteinExistence type="predicted"/>
<evidence type="ECO:0000313" key="1">
    <source>
        <dbReference type="EMBL" id="VBB68965.1"/>
    </source>
</evidence>
<gene>
    <name evidence="1" type="ORF">RIEGSTA812A_PEG_438</name>
</gene>
<dbReference type="EMBL" id="LR026963">
    <property type="protein sequence ID" value="VBB68965.1"/>
    <property type="molecule type" value="Genomic_DNA"/>
</dbReference>
<dbReference type="AlphaFoldDB" id="A0A484H6I5"/>
<organism evidence="1">
    <name type="scientific">invertebrate metagenome</name>
    <dbReference type="NCBI Taxonomy" id="1711999"/>
    <lineage>
        <taxon>unclassified sequences</taxon>
        <taxon>metagenomes</taxon>
        <taxon>organismal metagenomes</taxon>
    </lineage>
</organism>
<reference evidence="1" key="1">
    <citation type="submission" date="2018-10" db="EMBL/GenBank/DDBJ databases">
        <authorList>
            <person name="Gruber-Vodicka H."/>
            <person name="Jaeckle O."/>
        </authorList>
    </citation>
    <scope>NUCLEOTIDE SEQUENCE</scope>
</reference>
<accession>A0A484H6I5</accession>
<sequence>MKTSYIPYGIRKSVRSFVLVGSAQPKMHSLATEAEQERILQRFVKKRRITG</sequence>
<name>A0A484H6I5_9ZZZZ</name>